<organism evidence="4 5">
    <name type="scientific">Rotaria magnacalcarata</name>
    <dbReference type="NCBI Taxonomy" id="392030"/>
    <lineage>
        <taxon>Eukaryota</taxon>
        <taxon>Metazoa</taxon>
        <taxon>Spiralia</taxon>
        <taxon>Gnathifera</taxon>
        <taxon>Rotifera</taxon>
        <taxon>Eurotatoria</taxon>
        <taxon>Bdelloidea</taxon>
        <taxon>Philodinida</taxon>
        <taxon>Philodinidae</taxon>
        <taxon>Rotaria</taxon>
    </lineage>
</organism>
<keyword evidence="2" id="KW-0694">RNA-binding</keyword>
<dbReference type="EMBL" id="CAJOBJ010337597">
    <property type="protein sequence ID" value="CAF5190851.1"/>
    <property type="molecule type" value="Genomic_DNA"/>
</dbReference>
<evidence type="ECO:0000313" key="4">
    <source>
        <dbReference type="EMBL" id="CAF5190851.1"/>
    </source>
</evidence>
<dbReference type="Proteomes" id="UP000681720">
    <property type="component" value="Unassembled WGS sequence"/>
</dbReference>
<dbReference type="SUPFAM" id="SSF54928">
    <property type="entry name" value="RNA-binding domain, RBD"/>
    <property type="match status" value="1"/>
</dbReference>
<dbReference type="EMBL" id="CAJOBH010238274">
    <property type="protein sequence ID" value="CAF5099668.1"/>
    <property type="molecule type" value="Genomic_DNA"/>
</dbReference>
<reference evidence="4" key="1">
    <citation type="submission" date="2021-02" db="EMBL/GenBank/DDBJ databases">
        <authorList>
            <person name="Nowell W R."/>
        </authorList>
    </citation>
    <scope>NUCLEOTIDE SEQUENCE</scope>
</reference>
<comment type="caution">
    <text evidence="4">The sequence shown here is derived from an EMBL/GenBank/DDBJ whole genome shotgun (WGS) entry which is preliminary data.</text>
</comment>
<evidence type="ECO:0000256" key="2">
    <source>
        <dbReference type="ARBA" id="ARBA00022884"/>
    </source>
</evidence>
<evidence type="ECO:0008006" key="6">
    <source>
        <dbReference type="Google" id="ProtNLM"/>
    </source>
</evidence>
<dbReference type="PANTHER" id="PTHR13976">
    <property type="entry name" value="HETEROGENEOUS NUCLEAR RIBONUCLEOPROTEIN-RELATED"/>
    <property type="match status" value="1"/>
</dbReference>
<dbReference type="AlphaFoldDB" id="A0A8S3I2K6"/>
<dbReference type="InterPro" id="IPR035979">
    <property type="entry name" value="RBD_domain_sf"/>
</dbReference>
<accession>A0A8S3I2K6</accession>
<evidence type="ECO:0000313" key="3">
    <source>
        <dbReference type="EMBL" id="CAF5099668.1"/>
    </source>
</evidence>
<dbReference type="Proteomes" id="UP000681967">
    <property type="component" value="Unassembled WGS sequence"/>
</dbReference>
<dbReference type="GO" id="GO:0003723">
    <property type="term" value="F:RNA binding"/>
    <property type="evidence" value="ECO:0007669"/>
    <property type="project" value="UniProtKB-KW"/>
</dbReference>
<name>A0A8S3I2K6_9BILA</name>
<evidence type="ECO:0000256" key="1">
    <source>
        <dbReference type="ARBA" id="ARBA00022737"/>
    </source>
</evidence>
<dbReference type="InterPro" id="IPR012677">
    <property type="entry name" value="Nucleotide-bd_a/b_plait_sf"/>
</dbReference>
<keyword evidence="1" id="KW-0677">Repeat</keyword>
<proteinExistence type="predicted"/>
<dbReference type="InterPro" id="IPR050666">
    <property type="entry name" value="ESRP"/>
</dbReference>
<dbReference type="Gene3D" id="3.30.70.330">
    <property type="match status" value="1"/>
</dbReference>
<sequence length="93" mass="10646">MSQERDESVDRSKSRSPSRHDFLVKLHGLSHSSNRDDIKKFLNPCRIDALHLFDNNGISSSDCFVDLESETDVKDALKKTGQYLDRKYIEGTT</sequence>
<protein>
    <recommendedName>
        <fullName evidence="6">RRM domain-containing protein</fullName>
    </recommendedName>
</protein>
<gene>
    <name evidence="3" type="ORF">BYL167_LOCUS64195</name>
    <name evidence="4" type="ORF">GIL414_LOCUS72962</name>
</gene>
<evidence type="ECO:0000313" key="5">
    <source>
        <dbReference type="Proteomes" id="UP000681720"/>
    </source>
</evidence>